<feature type="compositionally biased region" description="Polar residues" evidence="3">
    <location>
        <begin position="89"/>
        <end position="100"/>
    </location>
</feature>
<feature type="region of interest" description="Disordered" evidence="3">
    <location>
        <begin position="215"/>
        <end position="248"/>
    </location>
</feature>
<feature type="compositionally biased region" description="Low complexity" evidence="3">
    <location>
        <begin position="101"/>
        <end position="116"/>
    </location>
</feature>
<evidence type="ECO:0000259" key="5">
    <source>
        <dbReference type="Pfam" id="PF13490"/>
    </source>
</evidence>
<accession>A0ABW6XPX7</accession>
<evidence type="ECO:0000256" key="1">
    <source>
        <dbReference type="ARBA" id="ARBA00023015"/>
    </source>
</evidence>
<evidence type="ECO:0000256" key="3">
    <source>
        <dbReference type="SAM" id="MobiDB-lite"/>
    </source>
</evidence>
<keyword evidence="2" id="KW-0804">Transcription</keyword>
<sequence>MTSTAGRANTTQHPDVSEISDLTEGLLSPTRSAAVRRHLDGCPLCADVRTSLEEIRGLLGTLPGPPRMPAEIAGRIDAALAAEALLNATTPESDTPVSRETSPATAGAAPADSPAPVTDRPADRATDRPAGRSGAATGPGRAGKPRRRRIALFSTLGAAFGAVVLGTSLYLSQAGNITAGGEAGDTKKADTVAGAALSPFSGSPVEDRVHALLAEDDSTGTPRGIGPESMSAEAETKAPQRNRDSVVPGCVLAGTGRSDAVLEHERGEYQGKPAYLLVLTDPADSKRVQAYVVDASCAEGSTGSGSADADLLFSETYPRS</sequence>
<evidence type="ECO:0000313" key="6">
    <source>
        <dbReference type="EMBL" id="MFF5919459.1"/>
    </source>
</evidence>
<keyword evidence="4" id="KW-0472">Membrane</keyword>
<feature type="region of interest" description="Disordered" evidence="3">
    <location>
        <begin position="88"/>
        <end position="146"/>
    </location>
</feature>
<dbReference type="InterPro" id="IPR027383">
    <property type="entry name" value="Znf_put"/>
</dbReference>
<feature type="region of interest" description="Disordered" evidence="3">
    <location>
        <begin position="299"/>
        <end position="320"/>
    </location>
</feature>
<evidence type="ECO:0000256" key="2">
    <source>
        <dbReference type="ARBA" id="ARBA00023163"/>
    </source>
</evidence>
<keyword evidence="7" id="KW-1185">Reference proteome</keyword>
<keyword evidence="4" id="KW-1133">Transmembrane helix</keyword>
<feature type="region of interest" description="Disordered" evidence="3">
    <location>
        <begin position="1"/>
        <end position="22"/>
    </location>
</feature>
<feature type="domain" description="Putative zinc-finger" evidence="5">
    <location>
        <begin position="19"/>
        <end position="45"/>
    </location>
</feature>
<feature type="transmembrane region" description="Helical" evidence="4">
    <location>
        <begin position="150"/>
        <end position="171"/>
    </location>
</feature>
<reference evidence="6 7" key="1">
    <citation type="submission" date="2024-10" db="EMBL/GenBank/DDBJ databases">
        <title>The Natural Products Discovery Center: Release of the First 8490 Sequenced Strains for Exploring Actinobacteria Biosynthetic Diversity.</title>
        <authorList>
            <person name="Kalkreuter E."/>
            <person name="Kautsar S.A."/>
            <person name="Yang D."/>
            <person name="Bader C.D."/>
            <person name="Teijaro C.N."/>
            <person name="Fluegel L."/>
            <person name="Davis C.M."/>
            <person name="Simpson J.R."/>
            <person name="Lauterbach L."/>
            <person name="Steele A.D."/>
            <person name="Gui C."/>
            <person name="Meng S."/>
            <person name="Li G."/>
            <person name="Viehrig K."/>
            <person name="Ye F."/>
            <person name="Su P."/>
            <person name="Kiefer A.F."/>
            <person name="Nichols A."/>
            <person name="Cepeda A.J."/>
            <person name="Yan W."/>
            <person name="Fan B."/>
            <person name="Jiang Y."/>
            <person name="Adhikari A."/>
            <person name="Zheng C.-J."/>
            <person name="Schuster L."/>
            <person name="Cowan T.M."/>
            <person name="Smanski M.J."/>
            <person name="Chevrette M.G."/>
            <person name="De Carvalho L.P.S."/>
            <person name="Shen B."/>
        </authorList>
    </citation>
    <scope>NUCLEOTIDE SEQUENCE [LARGE SCALE GENOMIC DNA]</scope>
    <source>
        <strain evidence="6 7">NPDC012605</strain>
    </source>
</reference>
<feature type="compositionally biased region" description="Polar residues" evidence="3">
    <location>
        <begin position="1"/>
        <end position="14"/>
    </location>
</feature>
<dbReference type="Proteomes" id="UP001602370">
    <property type="component" value="Unassembled WGS sequence"/>
</dbReference>
<evidence type="ECO:0000313" key="7">
    <source>
        <dbReference type="Proteomes" id="UP001602370"/>
    </source>
</evidence>
<dbReference type="InterPro" id="IPR041916">
    <property type="entry name" value="Anti_sigma_zinc_sf"/>
</dbReference>
<dbReference type="RefSeq" id="WP_388307104.1">
    <property type="nucleotide sequence ID" value="NZ_JBIBDZ010000003.1"/>
</dbReference>
<keyword evidence="4" id="KW-0812">Transmembrane</keyword>
<proteinExistence type="predicted"/>
<gene>
    <name evidence="6" type="ORF">ACFY8C_14040</name>
</gene>
<protein>
    <submittedName>
        <fullName evidence="6">Zf-HC2 domain-containing protein</fullName>
    </submittedName>
</protein>
<organism evidence="6 7">
    <name type="scientific">Streptomyces flavochromogenes</name>
    <dbReference type="NCBI Taxonomy" id="68199"/>
    <lineage>
        <taxon>Bacteria</taxon>
        <taxon>Bacillati</taxon>
        <taxon>Actinomycetota</taxon>
        <taxon>Actinomycetes</taxon>
        <taxon>Kitasatosporales</taxon>
        <taxon>Streptomycetaceae</taxon>
        <taxon>Streptomyces</taxon>
    </lineage>
</organism>
<dbReference type="Gene3D" id="1.10.10.1320">
    <property type="entry name" value="Anti-sigma factor, zinc-finger domain"/>
    <property type="match status" value="1"/>
</dbReference>
<keyword evidence="1" id="KW-0805">Transcription regulation</keyword>
<comment type="caution">
    <text evidence="6">The sequence shown here is derived from an EMBL/GenBank/DDBJ whole genome shotgun (WGS) entry which is preliminary data.</text>
</comment>
<feature type="compositionally biased region" description="Basic and acidic residues" evidence="3">
    <location>
        <begin position="120"/>
        <end position="130"/>
    </location>
</feature>
<evidence type="ECO:0000256" key="4">
    <source>
        <dbReference type="SAM" id="Phobius"/>
    </source>
</evidence>
<name>A0ABW6XPX7_9ACTN</name>
<dbReference type="EMBL" id="JBIBDZ010000003">
    <property type="protein sequence ID" value="MFF5919459.1"/>
    <property type="molecule type" value="Genomic_DNA"/>
</dbReference>
<dbReference type="Pfam" id="PF13490">
    <property type="entry name" value="zf-HC2"/>
    <property type="match status" value="1"/>
</dbReference>
<feature type="compositionally biased region" description="Basic and acidic residues" evidence="3">
    <location>
        <begin position="234"/>
        <end position="244"/>
    </location>
</feature>